<keyword evidence="10" id="KW-1185">Reference proteome</keyword>
<feature type="region of interest" description="Disordered" evidence="7">
    <location>
        <begin position="200"/>
        <end position="277"/>
    </location>
</feature>
<evidence type="ECO:0000259" key="8">
    <source>
        <dbReference type="PROSITE" id="PS50217"/>
    </source>
</evidence>
<name>A0ABN8NZH0_9CNID</name>
<feature type="coiled-coil region" evidence="6">
    <location>
        <begin position="288"/>
        <end position="315"/>
    </location>
</feature>
<dbReference type="InterPro" id="IPR004827">
    <property type="entry name" value="bZIP"/>
</dbReference>
<dbReference type="SUPFAM" id="SSF57959">
    <property type="entry name" value="Leucine zipper domain"/>
    <property type="match status" value="1"/>
</dbReference>
<keyword evidence="6" id="KW-0175">Coiled coil</keyword>
<reference evidence="9 10" key="1">
    <citation type="submission" date="2022-05" db="EMBL/GenBank/DDBJ databases">
        <authorList>
            <consortium name="Genoscope - CEA"/>
            <person name="William W."/>
        </authorList>
    </citation>
    <scope>NUCLEOTIDE SEQUENCE [LARGE SCALE GENOMIC DNA]</scope>
</reference>
<evidence type="ECO:0000313" key="9">
    <source>
        <dbReference type="EMBL" id="CAH3128019.1"/>
    </source>
</evidence>
<dbReference type="Proteomes" id="UP001159405">
    <property type="component" value="Unassembled WGS sequence"/>
</dbReference>
<keyword evidence="4" id="KW-0804">Transcription</keyword>
<dbReference type="SMART" id="SM00338">
    <property type="entry name" value="BRLZ"/>
    <property type="match status" value="1"/>
</dbReference>
<evidence type="ECO:0000256" key="7">
    <source>
        <dbReference type="SAM" id="MobiDB-lite"/>
    </source>
</evidence>
<dbReference type="PROSITE" id="PS50217">
    <property type="entry name" value="BZIP"/>
    <property type="match status" value="1"/>
</dbReference>
<dbReference type="CDD" id="cd14695">
    <property type="entry name" value="bZIP_HLF"/>
    <property type="match status" value="1"/>
</dbReference>
<evidence type="ECO:0000256" key="2">
    <source>
        <dbReference type="ARBA" id="ARBA00023015"/>
    </source>
</evidence>
<sequence length="320" mass="35586">MELLTAASPESFHDEECFRFQQGDDSGLSSCPSTPTTTEDNESLSDIFDLSSSLCDSLNLSLFDGDLPNKLLTHIKIKTDDDVNDELWQPVPGTPSCIVNSSSSFLDSLDFGVIDELFGPTVDPRDIFKAIEKPSQGDIVSSEILADVTNSVTCSNISSTVAEVGTTPTGTPEEIEQNIVKRELRTRRKRAQLNIDHDYCKSTDLNDSEDEFKADEESDEVSDDDEDYTAPCPAKKSRKTNSNSAEKGKGKGKGKDAKYWERRQRNNLAAKRSREAKRAREIQVAKKSVALEKENANLKKLVRKLKADIKKAEKKLRIMI</sequence>
<feature type="compositionally biased region" description="Basic and acidic residues" evidence="7">
    <location>
        <begin position="246"/>
        <end position="264"/>
    </location>
</feature>
<dbReference type="PANTHER" id="PTHR11988:SF27">
    <property type="entry name" value="GH27708P"/>
    <property type="match status" value="1"/>
</dbReference>
<gene>
    <name evidence="9" type="ORF">PLOB_00033319</name>
</gene>
<evidence type="ECO:0000256" key="5">
    <source>
        <dbReference type="ARBA" id="ARBA00023242"/>
    </source>
</evidence>
<evidence type="ECO:0000256" key="3">
    <source>
        <dbReference type="ARBA" id="ARBA00023125"/>
    </source>
</evidence>
<dbReference type="Gene3D" id="1.20.5.170">
    <property type="match status" value="1"/>
</dbReference>
<accession>A0ABN8NZH0</accession>
<protein>
    <recommendedName>
        <fullName evidence="8">BZIP domain-containing protein</fullName>
    </recommendedName>
</protein>
<organism evidence="9 10">
    <name type="scientific">Porites lobata</name>
    <dbReference type="NCBI Taxonomy" id="104759"/>
    <lineage>
        <taxon>Eukaryota</taxon>
        <taxon>Metazoa</taxon>
        <taxon>Cnidaria</taxon>
        <taxon>Anthozoa</taxon>
        <taxon>Hexacorallia</taxon>
        <taxon>Scleractinia</taxon>
        <taxon>Fungiina</taxon>
        <taxon>Poritidae</taxon>
        <taxon>Porites</taxon>
    </lineage>
</organism>
<feature type="region of interest" description="Disordered" evidence="7">
    <location>
        <begin position="23"/>
        <end position="42"/>
    </location>
</feature>
<dbReference type="InterPro" id="IPR040223">
    <property type="entry name" value="PAR_bZIP"/>
</dbReference>
<dbReference type="InterPro" id="IPR046347">
    <property type="entry name" value="bZIP_sf"/>
</dbReference>
<keyword evidence="2" id="KW-0805">Transcription regulation</keyword>
<evidence type="ECO:0000313" key="10">
    <source>
        <dbReference type="Proteomes" id="UP001159405"/>
    </source>
</evidence>
<evidence type="ECO:0000256" key="4">
    <source>
        <dbReference type="ARBA" id="ARBA00023163"/>
    </source>
</evidence>
<feature type="domain" description="BZIP" evidence="8">
    <location>
        <begin position="256"/>
        <end position="319"/>
    </location>
</feature>
<evidence type="ECO:0000256" key="1">
    <source>
        <dbReference type="ARBA" id="ARBA00004123"/>
    </source>
</evidence>
<dbReference type="PANTHER" id="PTHR11988">
    <property type="entry name" value="THYROTROPH EMBRYONIC FACTOR RELATED"/>
    <property type="match status" value="1"/>
</dbReference>
<dbReference type="EMBL" id="CALNXK010000044">
    <property type="protein sequence ID" value="CAH3128019.1"/>
    <property type="molecule type" value="Genomic_DNA"/>
</dbReference>
<feature type="compositionally biased region" description="Polar residues" evidence="7">
    <location>
        <begin position="23"/>
        <end position="38"/>
    </location>
</feature>
<proteinExistence type="predicted"/>
<comment type="subcellular location">
    <subcellularLocation>
        <location evidence="1">Nucleus</location>
    </subcellularLocation>
</comment>
<comment type="caution">
    <text evidence="9">The sequence shown here is derived from an EMBL/GenBank/DDBJ whole genome shotgun (WGS) entry which is preliminary data.</text>
</comment>
<evidence type="ECO:0000256" key="6">
    <source>
        <dbReference type="SAM" id="Coils"/>
    </source>
</evidence>
<feature type="compositionally biased region" description="Acidic residues" evidence="7">
    <location>
        <begin position="206"/>
        <end position="228"/>
    </location>
</feature>
<keyword evidence="5" id="KW-0539">Nucleus</keyword>
<keyword evidence="3" id="KW-0238">DNA-binding</keyword>
<dbReference type="Pfam" id="PF07716">
    <property type="entry name" value="bZIP_2"/>
    <property type="match status" value="1"/>
</dbReference>